<name>A0A5J4SBV2_9ZZZZ</name>
<proteinExistence type="predicted"/>
<dbReference type="EMBL" id="SNRY01000260">
    <property type="protein sequence ID" value="KAA6343624.1"/>
    <property type="molecule type" value="Genomic_DNA"/>
</dbReference>
<sequence length="63" mass="7800">MCFFRQNTNLFIGELPAVGDITLTAYMRFIPVQKVYFSLLAQRFKFYKLFYFIFINRRMYFPY</sequence>
<reference evidence="1" key="1">
    <citation type="submission" date="2019-03" db="EMBL/GenBank/DDBJ databases">
        <title>Single cell metagenomics reveals metabolic interactions within the superorganism composed of flagellate Streblomastix strix and complex community of Bacteroidetes bacteria on its surface.</title>
        <authorList>
            <person name="Treitli S.C."/>
            <person name="Kolisko M."/>
            <person name="Husnik F."/>
            <person name="Keeling P."/>
            <person name="Hampl V."/>
        </authorList>
    </citation>
    <scope>NUCLEOTIDE SEQUENCE</scope>
    <source>
        <strain evidence="1">STM</strain>
    </source>
</reference>
<organism evidence="1">
    <name type="scientific">termite gut metagenome</name>
    <dbReference type="NCBI Taxonomy" id="433724"/>
    <lineage>
        <taxon>unclassified sequences</taxon>
        <taxon>metagenomes</taxon>
        <taxon>organismal metagenomes</taxon>
    </lineage>
</organism>
<accession>A0A5J4SBV2</accession>
<dbReference type="AlphaFoldDB" id="A0A5J4SBV2"/>
<protein>
    <submittedName>
        <fullName evidence="1">Uncharacterized protein</fullName>
    </submittedName>
</protein>
<comment type="caution">
    <text evidence="1">The sequence shown here is derived from an EMBL/GenBank/DDBJ whole genome shotgun (WGS) entry which is preliminary data.</text>
</comment>
<gene>
    <name evidence="1" type="ORF">EZS27_008691</name>
</gene>
<evidence type="ECO:0000313" key="1">
    <source>
        <dbReference type="EMBL" id="KAA6343624.1"/>
    </source>
</evidence>